<comment type="subcellular location">
    <subcellularLocation>
        <location evidence="1">Cell membrane</location>
    </subcellularLocation>
</comment>
<protein>
    <submittedName>
        <fullName evidence="8">Uncharacterized protein</fullName>
    </submittedName>
</protein>
<dbReference type="GO" id="GO:0005737">
    <property type="term" value="C:cytoplasm"/>
    <property type="evidence" value="ECO:0007669"/>
    <property type="project" value="TreeGrafter"/>
</dbReference>
<keyword evidence="5" id="KW-1133">Transmembrane helix</keyword>
<evidence type="ECO:0000256" key="1">
    <source>
        <dbReference type="ARBA" id="ARBA00004236"/>
    </source>
</evidence>
<dbReference type="Pfam" id="PF01130">
    <property type="entry name" value="CD36"/>
    <property type="match status" value="1"/>
</dbReference>
<dbReference type="GO" id="GO:0005044">
    <property type="term" value="F:scavenger receptor activity"/>
    <property type="evidence" value="ECO:0007669"/>
    <property type="project" value="TreeGrafter"/>
</dbReference>
<evidence type="ECO:0000256" key="3">
    <source>
        <dbReference type="ARBA" id="ARBA00022475"/>
    </source>
</evidence>
<dbReference type="PROSITE" id="PS51257">
    <property type="entry name" value="PROKAR_LIPOPROTEIN"/>
    <property type="match status" value="1"/>
</dbReference>
<name>A0A1B0B413_9MUSC</name>
<proteinExistence type="inferred from homology"/>
<evidence type="ECO:0000256" key="5">
    <source>
        <dbReference type="ARBA" id="ARBA00022989"/>
    </source>
</evidence>
<evidence type="ECO:0000313" key="9">
    <source>
        <dbReference type="Proteomes" id="UP000092460"/>
    </source>
</evidence>
<dbReference type="InterPro" id="IPR002159">
    <property type="entry name" value="CD36_fam"/>
</dbReference>
<dbReference type="VEuPathDB" id="VectorBase:GPPI018148"/>
<sequence length="198" mass="22339">MQKKKAKTNDEKAHHQSGFLSSCEVQIFGINLVLLATTISSIDSTKRLRSLKFSRDIDDKMMLGEVGPYIYQVLLESHNATFHGNNTVDKIIAPNIPYLGATLVASSCSMITDMTLKVLANKLQLKPMLGITMDDELWVYDDRLMHLASELIPQIINFEKFGLLGHMFYGARNVVNMHLPGSKISNDRQPNYYTENET</sequence>
<dbReference type="PANTHER" id="PTHR11923">
    <property type="entry name" value="SCAVENGER RECEPTOR CLASS B TYPE-1 SR-B1"/>
    <property type="match status" value="1"/>
</dbReference>
<evidence type="ECO:0000256" key="7">
    <source>
        <dbReference type="ARBA" id="ARBA00023180"/>
    </source>
</evidence>
<accession>A0A1B0B413</accession>
<evidence type="ECO:0000313" key="8">
    <source>
        <dbReference type="EnsemblMetazoa" id="GPPI018148-PA"/>
    </source>
</evidence>
<keyword evidence="7" id="KW-0325">Glycoprotein</keyword>
<keyword evidence="3" id="KW-1003">Cell membrane</keyword>
<comment type="similarity">
    <text evidence="2">Belongs to the CD36 family.</text>
</comment>
<evidence type="ECO:0000256" key="6">
    <source>
        <dbReference type="ARBA" id="ARBA00023136"/>
    </source>
</evidence>
<dbReference type="STRING" id="67801.A0A1B0B413"/>
<keyword evidence="9" id="KW-1185">Reference proteome</keyword>
<dbReference type="EnsemblMetazoa" id="GPPI018148-RA">
    <property type="protein sequence ID" value="GPPI018148-PA"/>
    <property type="gene ID" value="GPPI018148"/>
</dbReference>
<keyword evidence="6" id="KW-0472">Membrane</keyword>
<dbReference type="GO" id="GO:0005886">
    <property type="term" value="C:plasma membrane"/>
    <property type="evidence" value="ECO:0007669"/>
    <property type="project" value="UniProtKB-SubCell"/>
</dbReference>
<evidence type="ECO:0000256" key="2">
    <source>
        <dbReference type="ARBA" id="ARBA00010532"/>
    </source>
</evidence>
<evidence type="ECO:0000256" key="4">
    <source>
        <dbReference type="ARBA" id="ARBA00022692"/>
    </source>
</evidence>
<dbReference type="AlphaFoldDB" id="A0A1B0B413"/>
<reference evidence="9" key="1">
    <citation type="submission" date="2015-01" db="EMBL/GenBank/DDBJ databases">
        <authorList>
            <person name="Aksoy S."/>
            <person name="Warren W."/>
            <person name="Wilson R.K."/>
        </authorList>
    </citation>
    <scope>NUCLEOTIDE SEQUENCE [LARGE SCALE GENOMIC DNA]</scope>
    <source>
        <strain evidence="9">IAEA</strain>
    </source>
</reference>
<organism evidence="8 9">
    <name type="scientific">Glossina palpalis gambiensis</name>
    <dbReference type="NCBI Taxonomy" id="67801"/>
    <lineage>
        <taxon>Eukaryota</taxon>
        <taxon>Metazoa</taxon>
        <taxon>Ecdysozoa</taxon>
        <taxon>Arthropoda</taxon>
        <taxon>Hexapoda</taxon>
        <taxon>Insecta</taxon>
        <taxon>Pterygota</taxon>
        <taxon>Neoptera</taxon>
        <taxon>Endopterygota</taxon>
        <taxon>Diptera</taxon>
        <taxon>Brachycera</taxon>
        <taxon>Muscomorpha</taxon>
        <taxon>Hippoboscoidea</taxon>
        <taxon>Glossinidae</taxon>
        <taxon>Glossina</taxon>
    </lineage>
</organism>
<dbReference type="Proteomes" id="UP000092460">
    <property type="component" value="Unassembled WGS sequence"/>
</dbReference>
<dbReference type="EMBL" id="JXJN01008142">
    <property type="status" value="NOT_ANNOTATED_CDS"/>
    <property type="molecule type" value="Genomic_DNA"/>
</dbReference>
<dbReference type="PANTHER" id="PTHR11923:SF104">
    <property type="entry name" value="FI07620P"/>
    <property type="match status" value="1"/>
</dbReference>
<reference evidence="8" key="2">
    <citation type="submission" date="2020-05" db="UniProtKB">
        <authorList>
            <consortium name="EnsemblMetazoa"/>
        </authorList>
    </citation>
    <scope>IDENTIFICATION</scope>
    <source>
        <strain evidence="8">IAEA</strain>
    </source>
</reference>
<keyword evidence="4" id="KW-0812">Transmembrane</keyword>